<dbReference type="Proteomes" id="UP000034947">
    <property type="component" value="Unassembled WGS sequence"/>
</dbReference>
<dbReference type="PRINTS" id="PR00420">
    <property type="entry name" value="RNGMNOXGNASE"/>
</dbReference>
<dbReference type="GO" id="GO:0071949">
    <property type="term" value="F:FAD binding"/>
    <property type="evidence" value="ECO:0007669"/>
    <property type="project" value="InterPro"/>
</dbReference>
<dbReference type="InterPro" id="IPR036188">
    <property type="entry name" value="FAD/NAD-bd_sf"/>
</dbReference>
<evidence type="ECO:0000313" key="7">
    <source>
        <dbReference type="EMBL" id="KKK25098.1"/>
    </source>
</evidence>
<feature type="domain" description="FAD-binding" evidence="6">
    <location>
        <begin position="4"/>
        <end position="350"/>
    </location>
</feature>
<sequence length="418" mass="46295">MSLRVAIIGAGPAGCLLARMCYVNNIAFTVFEAEPSLDHRNQGGTLDLHPKTGIAAIKAAGLYEEFLQVARFEGSALTICDKSARPYFQLPRLLAANPEVDRLELRLLLLRSIPAESICWNHRLRQIDHQDGSLCFEGGGAVQRGFDLVVGADGAWSRVRASLTPTEPTYSGIAGYDLTIPNAREAAPDSDRLVGRGSLFAFSGGQSIIGQQMGDGSIHVSVWSRRANAAWAREKRNQQQQQQQQQQQPSRDEICAEHPGWTPELLDLVRHTEGTIRTSAFYMLPLGFRWPHRRGVTLVGDAAHLMTPFAGEGVNIALDDAKRLADVIVANARGGVRRQLDGVALYEKEMFRRADRAQSLTYNMMQCMYFSPGAPRATIERWVILRASYDCNAAVEPLLRPFLAAGVYGFYMIFKRFV</sequence>
<dbReference type="AlphaFoldDB" id="A0A0F8V009"/>
<evidence type="ECO:0000256" key="1">
    <source>
        <dbReference type="ARBA" id="ARBA00022630"/>
    </source>
</evidence>
<keyword evidence="8" id="KW-1185">Reference proteome</keyword>
<keyword evidence="3" id="KW-0560">Oxidoreductase</keyword>
<dbReference type="EMBL" id="JYKN01000254">
    <property type="protein sequence ID" value="KKK25098.1"/>
    <property type="molecule type" value="Genomic_DNA"/>
</dbReference>
<accession>A0A0F8V009</accession>
<dbReference type="PANTHER" id="PTHR46972:SF1">
    <property type="entry name" value="FAD DEPENDENT OXIDOREDUCTASE DOMAIN-CONTAINING PROTEIN"/>
    <property type="match status" value="1"/>
</dbReference>
<keyword evidence="1" id="KW-0285">Flavoprotein</keyword>
<evidence type="ECO:0000313" key="8">
    <source>
        <dbReference type="Proteomes" id="UP000034947"/>
    </source>
</evidence>
<protein>
    <recommendedName>
        <fullName evidence="6">FAD-binding domain-containing protein</fullName>
    </recommendedName>
</protein>
<reference evidence="7 8" key="1">
    <citation type="submission" date="2015-02" db="EMBL/GenBank/DDBJ databases">
        <title>Draft Genome Sequences of Two Closely-Related Aflatoxigenic Aspergillus Species Obtained from the Cote d'Ivoire.</title>
        <authorList>
            <person name="Moore G.G."/>
            <person name="Beltz S.B."/>
            <person name="Mack B.M."/>
        </authorList>
    </citation>
    <scope>NUCLEOTIDE SEQUENCE [LARGE SCALE GENOMIC DNA]</scope>
    <source>
        <strain evidence="7 8">SRRC1432</strain>
    </source>
</reference>
<evidence type="ECO:0000256" key="2">
    <source>
        <dbReference type="ARBA" id="ARBA00022827"/>
    </source>
</evidence>
<name>A0A0F8V009_9EURO</name>
<dbReference type="InterPro" id="IPR002938">
    <property type="entry name" value="FAD-bd"/>
</dbReference>
<dbReference type="Gene3D" id="3.50.50.60">
    <property type="entry name" value="FAD/NAD(P)-binding domain"/>
    <property type="match status" value="1"/>
</dbReference>
<dbReference type="Pfam" id="PF01494">
    <property type="entry name" value="FAD_binding_3"/>
    <property type="match status" value="1"/>
</dbReference>
<organism evidence="7 8">
    <name type="scientific">Aspergillus ochraceoroseus</name>
    <dbReference type="NCBI Taxonomy" id="138278"/>
    <lineage>
        <taxon>Eukaryota</taxon>
        <taxon>Fungi</taxon>
        <taxon>Dikarya</taxon>
        <taxon>Ascomycota</taxon>
        <taxon>Pezizomycotina</taxon>
        <taxon>Eurotiomycetes</taxon>
        <taxon>Eurotiomycetidae</taxon>
        <taxon>Eurotiales</taxon>
        <taxon>Aspergillaceae</taxon>
        <taxon>Aspergillus</taxon>
        <taxon>Aspergillus subgen. Nidulantes</taxon>
    </lineage>
</organism>
<feature type="region of interest" description="Disordered" evidence="5">
    <location>
        <begin position="233"/>
        <end position="253"/>
    </location>
</feature>
<dbReference type="GO" id="GO:0004497">
    <property type="term" value="F:monooxygenase activity"/>
    <property type="evidence" value="ECO:0007669"/>
    <property type="project" value="UniProtKB-KW"/>
</dbReference>
<evidence type="ECO:0000256" key="3">
    <source>
        <dbReference type="ARBA" id="ARBA00023002"/>
    </source>
</evidence>
<keyword evidence="4" id="KW-0503">Monooxygenase</keyword>
<comment type="caution">
    <text evidence="7">The sequence shown here is derived from an EMBL/GenBank/DDBJ whole genome shotgun (WGS) entry which is preliminary data.</text>
</comment>
<dbReference type="PANTHER" id="PTHR46972">
    <property type="entry name" value="MONOOXYGENASE ASQM-RELATED"/>
    <property type="match status" value="1"/>
</dbReference>
<keyword evidence="2" id="KW-0274">FAD</keyword>
<evidence type="ECO:0000256" key="4">
    <source>
        <dbReference type="ARBA" id="ARBA00023033"/>
    </source>
</evidence>
<feature type="compositionally biased region" description="Low complexity" evidence="5">
    <location>
        <begin position="238"/>
        <end position="248"/>
    </location>
</feature>
<proteinExistence type="predicted"/>
<evidence type="ECO:0000259" key="6">
    <source>
        <dbReference type="Pfam" id="PF01494"/>
    </source>
</evidence>
<evidence type="ECO:0000256" key="5">
    <source>
        <dbReference type="SAM" id="MobiDB-lite"/>
    </source>
</evidence>
<dbReference type="VEuPathDB" id="FungiDB:P175DRAFT_0442373"/>
<gene>
    <name evidence="7" type="ORF">AOCH_003282</name>
</gene>
<dbReference type="OrthoDB" id="655030at2759"/>
<dbReference type="SUPFAM" id="SSF51905">
    <property type="entry name" value="FAD/NAD(P)-binding domain"/>
    <property type="match status" value="1"/>
</dbReference>